<dbReference type="Gene3D" id="3.40.850.10">
    <property type="entry name" value="Kinesin motor domain"/>
    <property type="match status" value="1"/>
</dbReference>
<evidence type="ECO:0000313" key="8">
    <source>
        <dbReference type="Proteomes" id="UP001152795"/>
    </source>
</evidence>
<dbReference type="SMART" id="SM00242">
    <property type="entry name" value="MYSc"/>
    <property type="match status" value="1"/>
</dbReference>
<dbReference type="PANTHER" id="PTHR13140:SF745">
    <property type="entry name" value="UNCONVENTIONAL MYOSIN-VI"/>
    <property type="match status" value="1"/>
</dbReference>
<accession>A0A6S7J8T1</accession>
<dbReference type="SUPFAM" id="SSF52540">
    <property type="entry name" value="P-loop containing nucleoside triphosphate hydrolases"/>
    <property type="match status" value="1"/>
</dbReference>
<comment type="caution">
    <text evidence="6">Lacks conserved residue(s) required for the propagation of feature annotation.</text>
</comment>
<sequence length="284" mass="31647">MRNLYSSEMMRKYHGKSLGVLPPHVFAIADKAYRDMRALKESQSIIVSGESGAGKTESTKFILRYLTESWGDGQHGHIEERIVEANPLLESFGNAKTLRNINSSRFGKYVEVHFNEKPKVVGGFISHYLLEKSRICKQSPGERSYHVFYRLCSGAPSAQKTALGITRAEDFHFLNQGSIQDRNLNDTQDYKLMSESMDKVGFSSQEKDNIFRIVAAVMHLGNIAFEEELDDKKGGSKVTSKSEGAVNMVAKLLQVNAAALKMAMTTRRMSQVKQLGALGTGDIK</sequence>
<organism evidence="7 8">
    <name type="scientific">Paramuricea clavata</name>
    <name type="common">Red gorgonian</name>
    <name type="synonym">Violescent sea-whip</name>
    <dbReference type="NCBI Taxonomy" id="317549"/>
    <lineage>
        <taxon>Eukaryota</taxon>
        <taxon>Metazoa</taxon>
        <taxon>Cnidaria</taxon>
        <taxon>Anthozoa</taxon>
        <taxon>Octocorallia</taxon>
        <taxon>Malacalcyonacea</taxon>
        <taxon>Plexauridae</taxon>
        <taxon>Paramuricea</taxon>
    </lineage>
</organism>
<dbReference type="GO" id="GO:0016459">
    <property type="term" value="C:myosin complex"/>
    <property type="evidence" value="ECO:0007669"/>
    <property type="project" value="UniProtKB-KW"/>
</dbReference>
<dbReference type="InterPro" id="IPR001609">
    <property type="entry name" value="Myosin_head_motor_dom-like"/>
</dbReference>
<dbReference type="GO" id="GO:0005524">
    <property type="term" value="F:ATP binding"/>
    <property type="evidence" value="ECO:0007669"/>
    <property type="project" value="UniProtKB-UniRule"/>
</dbReference>
<evidence type="ECO:0000256" key="5">
    <source>
        <dbReference type="ARBA" id="ARBA00023203"/>
    </source>
</evidence>
<proteinExistence type="inferred from homology"/>
<evidence type="ECO:0000256" key="6">
    <source>
        <dbReference type="PROSITE-ProRule" id="PRU00782"/>
    </source>
</evidence>
<keyword evidence="5 6" id="KW-0009">Actin-binding</keyword>
<dbReference type="EMBL" id="CACRXK020014548">
    <property type="protein sequence ID" value="CAB4027017.1"/>
    <property type="molecule type" value="Genomic_DNA"/>
</dbReference>
<dbReference type="GO" id="GO:0005886">
    <property type="term" value="C:plasma membrane"/>
    <property type="evidence" value="ECO:0007669"/>
    <property type="project" value="TreeGrafter"/>
</dbReference>
<evidence type="ECO:0000313" key="7">
    <source>
        <dbReference type="EMBL" id="CAB4027017.1"/>
    </source>
</evidence>
<keyword evidence="8" id="KW-1185">Reference proteome</keyword>
<evidence type="ECO:0000256" key="4">
    <source>
        <dbReference type="ARBA" id="ARBA00023175"/>
    </source>
</evidence>
<comment type="caution">
    <text evidence="7">The sequence shown here is derived from an EMBL/GenBank/DDBJ whole genome shotgun (WGS) entry which is preliminary data.</text>
</comment>
<keyword evidence="1 6" id="KW-0547">Nucleotide-binding</keyword>
<dbReference type="Gene3D" id="1.20.120.720">
    <property type="entry name" value="Myosin VI head, motor domain, U50 subdomain"/>
    <property type="match status" value="1"/>
</dbReference>
<dbReference type="AlphaFoldDB" id="A0A6S7J8T1"/>
<dbReference type="PRINTS" id="PR00193">
    <property type="entry name" value="MYOSINHEAVY"/>
</dbReference>
<comment type="similarity">
    <text evidence="6">Belongs to the TRAFAC class myosin-kinesin ATPase superfamily. Myosin family.</text>
</comment>
<evidence type="ECO:0000256" key="3">
    <source>
        <dbReference type="ARBA" id="ARBA00023123"/>
    </source>
</evidence>
<dbReference type="GO" id="GO:0000146">
    <property type="term" value="F:microfilament motor activity"/>
    <property type="evidence" value="ECO:0007669"/>
    <property type="project" value="TreeGrafter"/>
</dbReference>
<gene>
    <name evidence="7" type="ORF">PACLA_8A041595</name>
</gene>
<protein>
    <submittedName>
        <fullName evidence="7">Unconventional myosin-VI-like</fullName>
    </submittedName>
</protein>
<evidence type="ECO:0000256" key="1">
    <source>
        <dbReference type="ARBA" id="ARBA00022741"/>
    </source>
</evidence>
<keyword evidence="4 6" id="KW-0505">Motor protein</keyword>
<dbReference type="InterPro" id="IPR027417">
    <property type="entry name" value="P-loop_NTPase"/>
</dbReference>
<name>A0A6S7J8T1_PARCT</name>
<dbReference type="PROSITE" id="PS51456">
    <property type="entry name" value="MYOSIN_MOTOR"/>
    <property type="match status" value="1"/>
</dbReference>
<dbReference type="OrthoDB" id="5969357at2759"/>
<dbReference type="GO" id="GO:0030139">
    <property type="term" value="C:endocytic vesicle"/>
    <property type="evidence" value="ECO:0007669"/>
    <property type="project" value="TreeGrafter"/>
</dbReference>
<keyword evidence="2 6" id="KW-0067">ATP-binding</keyword>
<dbReference type="Proteomes" id="UP001152795">
    <property type="component" value="Unassembled WGS sequence"/>
</dbReference>
<dbReference type="GO" id="GO:0030048">
    <property type="term" value="P:actin filament-based movement"/>
    <property type="evidence" value="ECO:0007669"/>
    <property type="project" value="TreeGrafter"/>
</dbReference>
<dbReference type="Pfam" id="PF00063">
    <property type="entry name" value="Myosin_head"/>
    <property type="match status" value="1"/>
</dbReference>
<reference evidence="7" key="1">
    <citation type="submission" date="2020-04" db="EMBL/GenBank/DDBJ databases">
        <authorList>
            <person name="Alioto T."/>
            <person name="Alioto T."/>
            <person name="Gomez Garrido J."/>
        </authorList>
    </citation>
    <scope>NUCLEOTIDE SEQUENCE</scope>
    <source>
        <strain evidence="7">A484AB</strain>
    </source>
</reference>
<dbReference type="InterPro" id="IPR036961">
    <property type="entry name" value="Kinesin_motor_dom_sf"/>
</dbReference>
<feature type="binding site" evidence="6">
    <location>
        <begin position="49"/>
        <end position="56"/>
    </location>
    <ligand>
        <name>ATP</name>
        <dbReference type="ChEBI" id="CHEBI:30616"/>
    </ligand>
</feature>
<dbReference type="GO" id="GO:0051015">
    <property type="term" value="F:actin filament binding"/>
    <property type="evidence" value="ECO:0007669"/>
    <property type="project" value="TreeGrafter"/>
</dbReference>
<evidence type="ECO:0000256" key="2">
    <source>
        <dbReference type="ARBA" id="ARBA00022840"/>
    </source>
</evidence>
<keyword evidence="3 6" id="KW-0518">Myosin</keyword>
<dbReference type="PANTHER" id="PTHR13140">
    <property type="entry name" value="MYOSIN"/>
    <property type="match status" value="1"/>
</dbReference>
<dbReference type="GO" id="GO:0007015">
    <property type="term" value="P:actin filament organization"/>
    <property type="evidence" value="ECO:0007669"/>
    <property type="project" value="TreeGrafter"/>
</dbReference>